<evidence type="ECO:0000256" key="1">
    <source>
        <dbReference type="ARBA" id="ARBA00023015"/>
    </source>
</evidence>
<evidence type="ECO:0000256" key="3">
    <source>
        <dbReference type="ARBA" id="ARBA00023163"/>
    </source>
</evidence>
<dbReference type="InterPro" id="IPR018062">
    <property type="entry name" value="HTH_AraC-typ_CS"/>
</dbReference>
<dbReference type="RefSeq" id="WP_093093818.1">
    <property type="nucleotide sequence ID" value="NZ_FOTQ01000003.1"/>
</dbReference>
<gene>
    <name evidence="5" type="ORF">SAMN04488042_103260</name>
</gene>
<protein>
    <submittedName>
        <fullName evidence="5">AraC-type DNA-binding protein</fullName>
    </submittedName>
</protein>
<sequence length="312" mass="34429">MQKLKSETKILQTSIREAYASGLVDGKIVQYGKGLDVGELIVAKFGDSRLLRLGFEPQALINTAQLRLNANFTVPYDAGSHWRINGHILERDTFFMNLFSDENELLAERRKVLCGRVPLVPFLEELEALTGRDLPDGHSLTLLCRLPAAQYRQLVFEMEHILEQRCMRGDGHGGAQALIRLLAASVAASSIRDADQKTPLRNKAALVRRIRDYVDERDPGTVSMAQLCAAFSMSAPTLISVFRDMTGQTPNRFFMLQRLARARSALAGSESGAAPVKAAALEQGFTELGRFSAQYKAVYGELPSQTNARLSG</sequence>
<evidence type="ECO:0000313" key="6">
    <source>
        <dbReference type="Proteomes" id="UP000199144"/>
    </source>
</evidence>
<dbReference type="Proteomes" id="UP000199144">
    <property type="component" value="Unassembled WGS sequence"/>
</dbReference>
<dbReference type="SMART" id="SM00342">
    <property type="entry name" value="HTH_ARAC"/>
    <property type="match status" value="1"/>
</dbReference>
<dbReference type="InterPro" id="IPR050204">
    <property type="entry name" value="AraC_XylS_family_regulators"/>
</dbReference>
<organism evidence="5 6">
    <name type="scientific">Shimia aestuarii</name>
    <dbReference type="NCBI Taxonomy" id="254406"/>
    <lineage>
        <taxon>Bacteria</taxon>
        <taxon>Pseudomonadati</taxon>
        <taxon>Pseudomonadota</taxon>
        <taxon>Alphaproteobacteria</taxon>
        <taxon>Rhodobacterales</taxon>
        <taxon>Roseobacteraceae</taxon>
    </lineage>
</organism>
<keyword evidence="2 5" id="KW-0238">DNA-binding</keyword>
<evidence type="ECO:0000313" key="5">
    <source>
        <dbReference type="EMBL" id="SFM07057.1"/>
    </source>
</evidence>
<keyword evidence="3" id="KW-0804">Transcription</keyword>
<proteinExistence type="predicted"/>
<dbReference type="InterPro" id="IPR009057">
    <property type="entry name" value="Homeodomain-like_sf"/>
</dbReference>
<dbReference type="PROSITE" id="PS00041">
    <property type="entry name" value="HTH_ARAC_FAMILY_1"/>
    <property type="match status" value="1"/>
</dbReference>
<dbReference type="Pfam" id="PF12833">
    <property type="entry name" value="HTH_18"/>
    <property type="match status" value="1"/>
</dbReference>
<evidence type="ECO:0000256" key="2">
    <source>
        <dbReference type="ARBA" id="ARBA00023125"/>
    </source>
</evidence>
<dbReference type="PROSITE" id="PS01124">
    <property type="entry name" value="HTH_ARAC_FAMILY_2"/>
    <property type="match status" value="1"/>
</dbReference>
<accession>A0A1I4MVE2</accession>
<dbReference type="InterPro" id="IPR018060">
    <property type="entry name" value="HTH_AraC"/>
</dbReference>
<dbReference type="Gene3D" id="1.10.10.60">
    <property type="entry name" value="Homeodomain-like"/>
    <property type="match status" value="1"/>
</dbReference>
<keyword evidence="1" id="KW-0805">Transcription regulation</keyword>
<dbReference type="AlphaFoldDB" id="A0A1I4MVE2"/>
<dbReference type="OrthoDB" id="7285481at2"/>
<dbReference type="GO" id="GO:0043565">
    <property type="term" value="F:sequence-specific DNA binding"/>
    <property type="evidence" value="ECO:0007669"/>
    <property type="project" value="InterPro"/>
</dbReference>
<feature type="domain" description="HTH araC/xylS-type" evidence="4">
    <location>
        <begin position="208"/>
        <end position="309"/>
    </location>
</feature>
<dbReference type="GO" id="GO:0003700">
    <property type="term" value="F:DNA-binding transcription factor activity"/>
    <property type="evidence" value="ECO:0007669"/>
    <property type="project" value="InterPro"/>
</dbReference>
<keyword evidence="6" id="KW-1185">Reference proteome</keyword>
<dbReference type="SUPFAM" id="SSF46689">
    <property type="entry name" value="Homeodomain-like"/>
    <property type="match status" value="1"/>
</dbReference>
<dbReference type="STRING" id="254406.SAMN04488042_103260"/>
<dbReference type="PANTHER" id="PTHR46796">
    <property type="entry name" value="HTH-TYPE TRANSCRIPTIONAL ACTIVATOR RHAS-RELATED"/>
    <property type="match status" value="1"/>
</dbReference>
<evidence type="ECO:0000259" key="4">
    <source>
        <dbReference type="PROSITE" id="PS01124"/>
    </source>
</evidence>
<dbReference type="EMBL" id="FOTQ01000003">
    <property type="protein sequence ID" value="SFM07057.1"/>
    <property type="molecule type" value="Genomic_DNA"/>
</dbReference>
<reference evidence="5 6" key="1">
    <citation type="submission" date="2016-10" db="EMBL/GenBank/DDBJ databases">
        <authorList>
            <person name="de Groot N.N."/>
        </authorList>
    </citation>
    <scope>NUCLEOTIDE SEQUENCE [LARGE SCALE GENOMIC DNA]</scope>
    <source>
        <strain evidence="5 6">DSM 15283</strain>
    </source>
</reference>
<name>A0A1I4MVE2_9RHOB</name>